<accession>A0AAD8TYU1</accession>
<proteinExistence type="predicted"/>
<evidence type="ECO:0000256" key="1">
    <source>
        <dbReference type="SAM" id="MobiDB-lite"/>
    </source>
</evidence>
<organism evidence="2 3">
    <name type="scientific">Lolium multiflorum</name>
    <name type="common">Italian ryegrass</name>
    <name type="synonym">Lolium perenne subsp. multiflorum</name>
    <dbReference type="NCBI Taxonomy" id="4521"/>
    <lineage>
        <taxon>Eukaryota</taxon>
        <taxon>Viridiplantae</taxon>
        <taxon>Streptophyta</taxon>
        <taxon>Embryophyta</taxon>
        <taxon>Tracheophyta</taxon>
        <taxon>Spermatophyta</taxon>
        <taxon>Magnoliopsida</taxon>
        <taxon>Liliopsida</taxon>
        <taxon>Poales</taxon>
        <taxon>Poaceae</taxon>
        <taxon>BOP clade</taxon>
        <taxon>Pooideae</taxon>
        <taxon>Poodae</taxon>
        <taxon>Poeae</taxon>
        <taxon>Poeae Chloroplast Group 2 (Poeae type)</taxon>
        <taxon>Loliodinae</taxon>
        <taxon>Loliinae</taxon>
        <taxon>Lolium</taxon>
    </lineage>
</organism>
<feature type="region of interest" description="Disordered" evidence="1">
    <location>
        <begin position="1"/>
        <end position="21"/>
    </location>
</feature>
<name>A0AAD8TYU1_LOLMU</name>
<comment type="caution">
    <text evidence="2">The sequence shown here is derived from an EMBL/GenBank/DDBJ whole genome shotgun (WGS) entry which is preliminary data.</text>
</comment>
<dbReference type="EMBL" id="JAUUTY010000001">
    <property type="protein sequence ID" value="KAK1694545.1"/>
    <property type="molecule type" value="Genomic_DNA"/>
</dbReference>
<evidence type="ECO:0000313" key="3">
    <source>
        <dbReference type="Proteomes" id="UP001231189"/>
    </source>
</evidence>
<dbReference type="AlphaFoldDB" id="A0AAD8TYU1"/>
<protein>
    <submittedName>
        <fullName evidence="2">Uncharacterized protein</fullName>
    </submittedName>
</protein>
<reference evidence="2" key="1">
    <citation type="submission" date="2023-07" db="EMBL/GenBank/DDBJ databases">
        <title>A chromosome-level genome assembly of Lolium multiflorum.</title>
        <authorList>
            <person name="Chen Y."/>
            <person name="Copetti D."/>
            <person name="Kolliker R."/>
            <person name="Studer B."/>
        </authorList>
    </citation>
    <scope>NUCLEOTIDE SEQUENCE</scope>
    <source>
        <strain evidence="2">02402/16</strain>
        <tissue evidence="2">Leaf</tissue>
    </source>
</reference>
<keyword evidence="3" id="KW-1185">Reference proteome</keyword>
<gene>
    <name evidence="2" type="ORF">QYE76_011242</name>
</gene>
<sequence>MFTRRRPSGGDDVSGTLTSLDESNGALNRRLEEAIGGGRGMWPRRCNHFSVCRARLCGLRCGSRRPLSVLFIPEEAAAWASPGLGFSGEEAAGLGFSGGLTAC</sequence>
<evidence type="ECO:0000313" key="2">
    <source>
        <dbReference type="EMBL" id="KAK1694545.1"/>
    </source>
</evidence>
<dbReference type="Proteomes" id="UP001231189">
    <property type="component" value="Unassembled WGS sequence"/>
</dbReference>